<reference evidence="1 2" key="1">
    <citation type="submission" date="2020-08" db="EMBL/GenBank/DDBJ databases">
        <title>Oceanospirillum sp. nov. isolated from marine sediment.</title>
        <authorList>
            <person name="Ji X."/>
        </authorList>
    </citation>
    <scope>NUCLEOTIDE SEQUENCE [LARGE SCALE GENOMIC DNA]</scope>
    <source>
        <strain evidence="1 2">D5</strain>
    </source>
</reference>
<comment type="caution">
    <text evidence="1">The sequence shown here is derived from an EMBL/GenBank/DDBJ whole genome shotgun (WGS) entry which is preliminary data.</text>
</comment>
<dbReference type="Gene3D" id="3.60.40.10">
    <property type="entry name" value="PPM-type phosphatase domain"/>
    <property type="match status" value="1"/>
</dbReference>
<gene>
    <name evidence="1" type="ORF">H4O21_13060</name>
</gene>
<protein>
    <recommendedName>
        <fullName evidence="3">PPM-type phosphatase domain-containing protein</fullName>
    </recommendedName>
</protein>
<keyword evidence="2" id="KW-1185">Reference proteome</keyword>
<dbReference type="EMBL" id="JACJFM010000016">
    <property type="protein sequence ID" value="MBB1487539.1"/>
    <property type="molecule type" value="Genomic_DNA"/>
</dbReference>
<organism evidence="1 2">
    <name type="scientific">Oceanospirillum sediminis</name>
    <dbReference type="NCBI Taxonomy" id="2760088"/>
    <lineage>
        <taxon>Bacteria</taxon>
        <taxon>Pseudomonadati</taxon>
        <taxon>Pseudomonadota</taxon>
        <taxon>Gammaproteobacteria</taxon>
        <taxon>Oceanospirillales</taxon>
        <taxon>Oceanospirillaceae</taxon>
        <taxon>Oceanospirillum</taxon>
    </lineage>
</organism>
<accession>A0A839IST8</accession>
<name>A0A839IST8_9GAMM</name>
<evidence type="ECO:0008006" key="3">
    <source>
        <dbReference type="Google" id="ProtNLM"/>
    </source>
</evidence>
<dbReference type="AlphaFoldDB" id="A0A839IST8"/>
<evidence type="ECO:0000313" key="1">
    <source>
        <dbReference type="EMBL" id="MBB1487539.1"/>
    </source>
</evidence>
<dbReference type="InterPro" id="IPR036457">
    <property type="entry name" value="PPM-type-like_dom_sf"/>
</dbReference>
<dbReference type="Proteomes" id="UP000565262">
    <property type="component" value="Unassembled WGS sequence"/>
</dbReference>
<dbReference type="RefSeq" id="WP_182809320.1">
    <property type="nucleotide sequence ID" value="NZ_JACJFM010000016.1"/>
</dbReference>
<evidence type="ECO:0000313" key="2">
    <source>
        <dbReference type="Proteomes" id="UP000565262"/>
    </source>
</evidence>
<sequence>MEVDWFSRQGNERKSNNDAAVIAMNEGYCIAVLTDASERGNGSSLARYWSETVVSTLHMADGPIQELGVIDILKELHRTLKYRFVLELASYCLLIIDHKLKLATSYHVGDCIAIHHCHHDGSTQLTPPHRLSEETSLQSGQSLANGHTLTRSLKAKRFLAPDIKQCSFQSSDHETTKFTLSSDGFWYEHLMEQTEIDKLADDASLLSIVLANGETSISQQADNNPLIIL</sequence>
<dbReference type="SUPFAM" id="SSF81606">
    <property type="entry name" value="PP2C-like"/>
    <property type="match status" value="1"/>
</dbReference>
<proteinExistence type="predicted"/>